<comment type="similarity">
    <text evidence="1 2">Belongs to the short-chain dehydrogenases/reductases (SDR) family.</text>
</comment>
<dbReference type="Gene3D" id="3.40.50.720">
    <property type="entry name" value="NAD(P)-binding Rossmann-like Domain"/>
    <property type="match status" value="1"/>
</dbReference>
<dbReference type="AlphaFoldDB" id="A0A840XRE1"/>
<dbReference type="InterPro" id="IPR002347">
    <property type="entry name" value="SDR_fam"/>
</dbReference>
<keyword evidence="3" id="KW-0560">Oxidoreductase</keyword>
<dbReference type="PANTHER" id="PTHR42760">
    <property type="entry name" value="SHORT-CHAIN DEHYDROGENASES/REDUCTASES FAMILY MEMBER"/>
    <property type="match status" value="1"/>
</dbReference>
<evidence type="ECO:0000313" key="3">
    <source>
        <dbReference type="EMBL" id="MBB5689470.1"/>
    </source>
</evidence>
<dbReference type="InterPro" id="IPR036291">
    <property type="entry name" value="NAD(P)-bd_dom_sf"/>
</dbReference>
<dbReference type="SUPFAM" id="SSF51735">
    <property type="entry name" value="NAD(P)-binding Rossmann-fold domains"/>
    <property type="match status" value="1"/>
</dbReference>
<protein>
    <submittedName>
        <fullName evidence="3">3-oxoacyl-[acyl-carrier protein] reductase</fullName>
        <ecNumber evidence="3">1.1.1.100</ecNumber>
    </submittedName>
</protein>
<evidence type="ECO:0000313" key="4">
    <source>
        <dbReference type="Proteomes" id="UP000562254"/>
    </source>
</evidence>
<dbReference type="PANTHER" id="PTHR42760:SF135">
    <property type="entry name" value="BLL7886 PROTEIN"/>
    <property type="match status" value="1"/>
</dbReference>
<dbReference type="FunFam" id="3.40.50.720:FF:000084">
    <property type="entry name" value="Short-chain dehydrogenase reductase"/>
    <property type="match status" value="1"/>
</dbReference>
<dbReference type="InterPro" id="IPR020904">
    <property type="entry name" value="Sc_DH/Rdtase_CS"/>
</dbReference>
<dbReference type="Pfam" id="PF00106">
    <property type="entry name" value="adh_short"/>
    <property type="match status" value="1"/>
</dbReference>
<dbReference type="RefSeq" id="WP_184483291.1">
    <property type="nucleotide sequence ID" value="NZ_JAAEDJ010000029.1"/>
</dbReference>
<gene>
    <name evidence="3" type="ORF">FHS88_001595</name>
</gene>
<dbReference type="Proteomes" id="UP000562254">
    <property type="component" value="Unassembled WGS sequence"/>
</dbReference>
<dbReference type="EC" id="1.1.1.100" evidence="3"/>
<dbReference type="GO" id="GO:0004316">
    <property type="term" value="F:3-oxoacyl-[acyl-carrier-protein] reductase (NADPH) activity"/>
    <property type="evidence" value="ECO:0007669"/>
    <property type="project" value="UniProtKB-EC"/>
</dbReference>
<comment type="caution">
    <text evidence="3">The sequence shown here is derived from an EMBL/GenBank/DDBJ whole genome shotgun (WGS) entry which is preliminary data.</text>
</comment>
<proteinExistence type="inferred from homology"/>
<dbReference type="GO" id="GO:0030497">
    <property type="term" value="P:fatty acid elongation"/>
    <property type="evidence" value="ECO:0007669"/>
    <property type="project" value="TreeGrafter"/>
</dbReference>
<evidence type="ECO:0000256" key="1">
    <source>
        <dbReference type="ARBA" id="ARBA00006484"/>
    </source>
</evidence>
<dbReference type="EMBL" id="JACIJE010000003">
    <property type="protein sequence ID" value="MBB5689470.1"/>
    <property type="molecule type" value="Genomic_DNA"/>
</dbReference>
<reference evidence="3 4" key="1">
    <citation type="submission" date="2020-08" db="EMBL/GenBank/DDBJ databases">
        <title>Genomic Encyclopedia of Type Strains, Phase IV (KMG-IV): sequencing the most valuable type-strain genomes for metagenomic binning, comparative biology and taxonomic classification.</title>
        <authorList>
            <person name="Goeker M."/>
        </authorList>
    </citation>
    <scope>NUCLEOTIDE SEQUENCE [LARGE SCALE GENOMIC DNA]</scope>
    <source>
        <strain evidence="3 4">DSM 25895</strain>
    </source>
</reference>
<dbReference type="PRINTS" id="PR00081">
    <property type="entry name" value="GDHRDH"/>
</dbReference>
<evidence type="ECO:0000256" key="2">
    <source>
        <dbReference type="RuleBase" id="RU000363"/>
    </source>
</evidence>
<dbReference type="PRINTS" id="PR00080">
    <property type="entry name" value="SDRFAMILY"/>
</dbReference>
<dbReference type="CDD" id="cd05233">
    <property type="entry name" value="SDR_c"/>
    <property type="match status" value="1"/>
</dbReference>
<accession>A0A840XRE1</accession>
<dbReference type="PROSITE" id="PS00061">
    <property type="entry name" value="ADH_SHORT"/>
    <property type="match status" value="1"/>
</dbReference>
<sequence>MGALTGRLALVTGGNGGLGQRICHALAREGADIAVMCARSRDQAEAVARDLAGAHGVQAAAFACDITDGAAVEALVRDVTARFGRLDILVNDAATNVAIPFQDLDSLTMEVWDRILAVNLTGPMRLTKAVAPLMKAGGWGRIVNIASVAGLGPSGSSIAYAVSKAGLIHLTRCMAVALAPEVLVNCVAPGLLEGTRATANLRPEQIERSAATALLKKPADKDDCAEMVATMCRTSTMTGQTVVIDAGRVFH</sequence>
<name>A0A840XRE1_9PROT</name>
<keyword evidence="4" id="KW-1185">Reference proteome</keyword>
<organism evidence="3 4">
    <name type="scientific">Neoroseomonas alkaliterrae</name>
    <dbReference type="NCBI Taxonomy" id="1452450"/>
    <lineage>
        <taxon>Bacteria</taxon>
        <taxon>Pseudomonadati</taxon>
        <taxon>Pseudomonadota</taxon>
        <taxon>Alphaproteobacteria</taxon>
        <taxon>Acetobacterales</taxon>
        <taxon>Acetobacteraceae</taxon>
        <taxon>Neoroseomonas</taxon>
    </lineage>
</organism>